<dbReference type="SUPFAM" id="SSF46458">
    <property type="entry name" value="Globin-like"/>
    <property type="match status" value="1"/>
</dbReference>
<reference evidence="6 7" key="1">
    <citation type="submission" date="2013-09" db="EMBL/GenBank/DDBJ databases">
        <title>Whole genome shotgun sequence of Novosphingobium tardaugens NBRC 16725.</title>
        <authorList>
            <person name="Isaki S."/>
            <person name="Hosoyama A."/>
            <person name="Tsuchikane K."/>
            <person name="Katsumata H."/>
            <person name="Ando Y."/>
            <person name="Yamazaki S."/>
            <person name="Fujita N."/>
        </authorList>
    </citation>
    <scope>NUCLEOTIDE SEQUENCE [LARGE SCALE GENOMIC DNA]</scope>
    <source>
        <strain evidence="6 7">NBRC 16725</strain>
    </source>
</reference>
<accession>U2ZT45</accession>
<dbReference type="InterPro" id="IPR009050">
    <property type="entry name" value="Globin-like_sf"/>
</dbReference>
<gene>
    <name evidence="6" type="ORF">NT2_03_00370</name>
</gene>
<evidence type="ECO:0000256" key="1">
    <source>
        <dbReference type="ARBA" id="ARBA00022448"/>
    </source>
</evidence>
<dbReference type="CDD" id="cd08916">
    <property type="entry name" value="TrHb3_P"/>
    <property type="match status" value="1"/>
</dbReference>
<keyword evidence="1" id="KW-0813">Transport</keyword>
<dbReference type="Pfam" id="PF01152">
    <property type="entry name" value="Bac_globin"/>
    <property type="match status" value="1"/>
</dbReference>
<keyword evidence="7" id="KW-1185">Reference proteome</keyword>
<organism evidence="6 7">
    <name type="scientific">Caenibius tardaugens NBRC 16725</name>
    <dbReference type="NCBI Taxonomy" id="1219035"/>
    <lineage>
        <taxon>Bacteria</taxon>
        <taxon>Pseudomonadati</taxon>
        <taxon>Pseudomonadota</taxon>
        <taxon>Alphaproteobacteria</taxon>
        <taxon>Sphingomonadales</taxon>
        <taxon>Erythrobacteraceae</taxon>
        <taxon>Caenibius</taxon>
    </lineage>
</organism>
<dbReference type="Proteomes" id="UP000016568">
    <property type="component" value="Unassembled WGS sequence"/>
</dbReference>
<keyword evidence="2" id="KW-0349">Heme</keyword>
<evidence type="ECO:0008006" key="8">
    <source>
        <dbReference type="Google" id="ProtNLM"/>
    </source>
</evidence>
<keyword evidence="3" id="KW-0479">Metal-binding</keyword>
<dbReference type="AlphaFoldDB" id="U2ZT45"/>
<dbReference type="GO" id="GO:0046872">
    <property type="term" value="F:metal ion binding"/>
    <property type="evidence" value="ECO:0007669"/>
    <property type="project" value="UniProtKB-KW"/>
</dbReference>
<evidence type="ECO:0000256" key="5">
    <source>
        <dbReference type="SAM" id="MobiDB-lite"/>
    </source>
</evidence>
<dbReference type="GO" id="GO:0019825">
    <property type="term" value="F:oxygen binding"/>
    <property type="evidence" value="ECO:0007669"/>
    <property type="project" value="InterPro"/>
</dbReference>
<proteinExistence type="predicted"/>
<dbReference type="InterPro" id="IPR001486">
    <property type="entry name" value="Hemoglobin_trunc"/>
</dbReference>
<dbReference type="EMBL" id="BASZ01000003">
    <property type="protein sequence ID" value="GAD48549.1"/>
    <property type="molecule type" value="Genomic_DNA"/>
</dbReference>
<evidence type="ECO:0000256" key="3">
    <source>
        <dbReference type="ARBA" id="ARBA00022723"/>
    </source>
</evidence>
<dbReference type="KEGG" id="ntd:EGO55_02710"/>
<evidence type="ECO:0000256" key="4">
    <source>
        <dbReference type="ARBA" id="ARBA00023004"/>
    </source>
</evidence>
<dbReference type="GO" id="GO:0020037">
    <property type="term" value="F:heme binding"/>
    <property type="evidence" value="ECO:0007669"/>
    <property type="project" value="InterPro"/>
</dbReference>
<name>U2ZT45_9SPHN</name>
<dbReference type="OrthoDB" id="25954at2"/>
<evidence type="ECO:0000313" key="7">
    <source>
        <dbReference type="Proteomes" id="UP000016568"/>
    </source>
</evidence>
<dbReference type="eggNOG" id="COG2346">
    <property type="taxonomic scope" value="Bacteria"/>
</dbReference>
<dbReference type="Gene3D" id="1.10.490.10">
    <property type="entry name" value="Globins"/>
    <property type="match status" value="1"/>
</dbReference>
<sequence length="146" mass="16149">MGDLQIDEHGLRELVETFYSRVRADEELGPIFNQAVHDWPEHLDRLTDFWSSVMLTSGRYKGQPVPAHRKHQDRITPALFARWLGLWARTTDDLMQPEAAAALQAKAARIAESLQLALFFRIGRSSAAAPPGQSRSGCPIATGAAA</sequence>
<keyword evidence="4" id="KW-0408">Iron</keyword>
<evidence type="ECO:0000313" key="6">
    <source>
        <dbReference type="EMBL" id="GAD48549.1"/>
    </source>
</evidence>
<evidence type="ECO:0000256" key="2">
    <source>
        <dbReference type="ARBA" id="ARBA00022617"/>
    </source>
</evidence>
<comment type="caution">
    <text evidence="6">The sequence shown here is derived from an EMBL/GenBank/DDBJ whole genome shotgun (WGS) entry which is preliminary data.</text>
</comment>
<dbReference type="RefSeq" id="WP_021689456.1">
    <property type="nucleotide sequence ID" value="NZ_BASZ01000003.1"/>
</dbReference>
<feature type="region of interest" description="Disordered" evidence="5">
    <location>
        <begin position="126"/>
        <end position="146"/>
    </location>
</feature>
<protein>
    <recommendedName>
        <fullName evidence="8">Hemoglobin</fullName>
    </recommendedName>
</protein>
<dbReference type="InterPro" id="IPR012292">
    <property type="entry name" value="Globin/Proto"/>
</dbReference>